<dbReference type="PATRIC" id="fig|1379870.5.peg.5100"/>
<reference evidence="2 3" key="1">
    <citation type="journal article" date="2014" name="Curr. Microbiol.">
        <title>Spirosoma radiotolerans sp. nov., a gamma-radiation-resistant bacterium isolated from gamma ray-irradiated soil.</title>
        <authorList>
            <person name="Lee J.J."/>
            <person name="Srinivasan S."/>
            <person name="Lim S."/>
            <person name="Joe M."/>
            <person name="Im S."/>
            <person name="Bae S.I."/>
            <person name="Park K.R."/>
            <person name="Han J.H."/>
            <person name="Park S.H."/>
            <person name="Joo B.M."/>
            <person name="Park S.J."/>
            <person name="Kim M.K."/>
        </authorList>
    </citation>
    <scope>NUCLEOTIDE SEQUENCE [LARGE SCALE GENOMIC DNA]</scope>
    <source>
        <strain evidence="2 3">DG5A</strain>
    </source>
</reference>
<gene>
    <name evidence="2" type="ORF">SD10_23585</name>
</gene>
<keyword evidence="3" id="KW-1185">Reference proteome</keyword>
<feature type="transmembrane region" description="Helical" evidence="1">
    <location>
        <begin position="38"/>
        <end position="56"/>
    </location>
</feature>
<keyword evidence="1" id="KW-0812">Transmembrane</keyword>
<keyword evidence="1" id="KW-0472">Membrane</keyword>
<dbReference type="STRING" id="1379870.SD10_23585"/>
<dbReference type="AlphaFoldDB" id="A0A0E3V9S6"/>
<organism evidence="2 3">
    <name type="scientific">Spirosoma radiotolerans</name>
    <dbReference type="NCBI Taxonomy" id="1379870"/>
    <lineage>
        <taxon>Bacteria</taxon>
        <taxon>Pseudomonadati</taxon>
        <taxon>Bacteroidota</taxon>
        <taxon>Cytophagia</taxon>
        <taxon>Cytophagales</taxon>
        <taxon>Cytophagaceae</taxon>
        <taxon>Spirosoma</taxon>
    </lineage>
</organism>
<evidence type="ECO:0000256" key="1">
    <source>
        <dbReference type="SAM" id="Phobius"/>
    </source>
</evidence>
<keyword evidence="1" id="KW-1133">Transmembrane helix</keyword>
<name>A0A0E3V9S6_9BACT</name>
<dbReference type="Proteomes" id="UP000033054">
    <property type="component" value="Chromosome"/>
</dbReference>
<dbReference type="OrthoDB" id="8969205at2"/>
<dbReference type="EMBL" id="CP010429">
    <property type="protein sequence ID" value="AKD57426.1"/>
    <property type="molecule type" value="Genomic_DNA"/>
</dbReference>
<dbReference type="KEGG" id="srd:SD10_23585"/>
<evidence type="ECO:0000313" key="2">
    <source>
        <dbReference type="EMBL" id="AKD57426.1"/>
    </source>
</evidence>
<proteinExistence type="predicted"/>
<evidence type="ECO:0000313" key="3">
    <source>
        <dbReference type="Proteomes" id="UP000033054"/>
    </source>
</evidence>
<accession>A0A0E3V9S6</accession>
<feature type="transmembrane region" description="Helical" evidence="1">
    <location>
        <begin position="12"/>
        <end position="32"/>
    </location>
</feature>
<evidence type="ECO:0008006" key="4">
    <source>
        <dbReference type="Google" id="ProtNLM"/>
    </source>
</evidence>
<dbReference type="HOGENOM" id="CLU_200178_0_0_10"/>
<protein>
    <recommendedName>
        <fullName evidence="4">DUF4175 domain-containing protein</fullName>
    </recommendedName>
</protein>
<sequence length="65" mass="7225">MRPRSYDYWHVWTLPIAVGFISVIGLLAALIGDDVWDGLSWLCLAVPLVVIGRFVIKPQGKSRAS</sequence>